<accession>A0AA97I348</accession>
<feature type="domain" description="Tyr recombinase" evidence="2">
    <location>
        <begin position="92"/>
        <end position="269"/>
    </location>
</feature>
<proteinExistence type="predicted"/>
<dbReference type="Proteomes" id="UP001301797">
    <property type="component" value="Chromosome"/>
</dbReference>
<dbReference type="InterPro" id="IPR013762">
    <property type="entry name" value="Integrase-like_cat_sf"/>
</dbReference>
<dbReference type="KEGG" id="mefw:F1737_06030"/>
<dbReference type="GO" id="GO:0006310">
    <property type="term" value="P:DNA recombination"/>
    <property type="evidence" value="ECO:0007669"/>
    <property type="project" value="UniProtKB-KW"/>
</dbReference>
<dbReference type="SUPFAM" id="SSF56349">
    <property type="entry name" value="DNA breaking-rejoining enzymes"/>
    <property type="match status" value="1"/>
</dbReference>
<organism evidence="3 4">
    <name type="scientific">Methanochimaera problematica</name>
    <dbReference type="NCBI Taxonomy" id="2609417"/>
    <lineage>
        <taxon>Archaea</taxon>
        <taxon>Methanobacteriati</taxon>
        <taxon>Methanobacteriota</taxon>
        <taxon>Stenosarchaea group</taxon>
        <taxon>Methanomicrobia</taxon>
        <taxon>Methanomicrobiales</taxon>
        <taxon>Methanomicrobiaceae</taxon>
        <taxon>Methanochimaera</taxon>
    </lineage>
</organism>
<dbReference type="GO" id="GO:0003677">
    <property type="term" value="F:DNA binding"/>
    <property type="evidence" value="ECO:0007669"/>
    <property type="project" value="InterPro"/>
</dbReference>
<dbReference type="GO" id="GO:0015074">
    <property type="term" value="P:DNA integration"/>
    <property type="evidence" value="ECO:0007669"/>
    <property type="project" value="InterPro"/>
</dbReference>
<dbReference type="AlphaFoldDB" id="A0AA97I348"/>
<dbReference type="PROSITE" id="PS51898">
    <property type="entry name" value="TYR_RECOMBINASE"/>
    <property type="match status" value="1"/>
</dbReference>
<name>A0AA97I348_9EURY</name>
<dbReference type="InterPro" id="IPR002104">
    <property type="entry name" value="Integrase_catalytic"/>
</dbReference>
<dbReference type="Pfam" id="PF00589">
    <property type="entry name" value="Phage_integrase"/>
    <property type="match status" value="1"/>
</dbReference>
<sequence length="351" mass="40801">MMKISQHLIGWRKFLGLDEYTTCSFDDILDAIEKLDYANSQKGLPYKLNTKNDYKTILKGFYQFLIKNKLSDIDIEDIKSIKTSLKDCQTKTANDILSESEIASMIRCSFTIRDKALIYVMYEGGFRACEIGNMKWNQVKIDEYGVIINVDEKTKKERYVRLVAAKEYLIQWKNNYPFKPSGENFVFLKNDNTPLTYSAIRAQFNLIAKRTGFEKKVTPHLFRHSRITQMIRDGYSESMIKKMMWGNINTKEFETYLHLCNQDIDNEIFLRNGIRISNQDENHRLDAVQCPNCQTVNPKTFSVCARCGRSLDLCASSDNHGFQKNSVRKNLPPDIYNQILALLEGFLENKD</sequence>
<evidence type="ECO:0000259" key="2">
    <source>
        <dbReference type="PROSITE" id="PS51898"/>
    </source>
</evidence>
<reference evidence="3 4" key="1">
    <citation type="submission" date="2019-09" db="EMBL/GenBank/DDBJ databases">
        <title>The complete genome of Methanoplanus sp. FWC-SCC4.</title>
        <authorList>
            <person name="Chen S.-C."/>
            <person name="Zhou Y.-Z."/>
            <person name="Lai M.-C."/>
        </authorList>
    </citation>
    <scope>NUCLEOTIDE SEQUENCE [LARGE SCALE GENOMIC DNA]</scope>
    <source>
        <strain evidence="3 4">FWC-SCC4</strain>
    </source>
</reference>
<dbReference type="InterPro" id="IPR050090">
    <property type="entry name" value="Tyrosine_recombinase_XerCD"/>
</dbReference>
<evidence type="ECO:0000256" key="1">
    <source>
        <dbReference type="ARBA" id="ARBA00023172"/>
    </source>
</evidence>
<dbReference type="Gene3D" id="1.10.443.10">
    <property type="entry name" value="Intergrase catalytic core"/>
    <property type="match status" value="1"/>
</dbReference>
<protein>
    <submittedName>
        <fullName evidence="3">Tyrosine-type recombinase/integrase</fullName>
    </submittedName>
</protein>
<gene>
    <name evidence="3" type="ORF">F1737_06030</name>
</gene>
<evidence type="ECO:0000313" key="4">
    <source>
        <dbReference type="Proteomes" id="UP001301797"/>
    </source>
</evidence>
<dbReference type="PANTHER" id="PTHR30349">
    <property type="entry name" value="PHAGE INTEGRASE-RELATED"/>
    <property type="match status" value="1"/>
</dbReference>
<keyword evidence="1" id="KW-0233">DNA recombination</keyword>
<keyword evidence="4" id="KW-1185">Reference proteome</keyword>
<evidence type="ECO:0000313" key="3">
    <source>
        <dbReference type="EMBL" id="WOF16303.1"/>
    </source>
</evidence>
<dbReference type="EMBL" id="CP043875">
    <property type="protein sequence ID" value="WOF16303.1"/>
    <property type="molecule type" value="Genomic_DNA"/>
</dbReference>
<dbReference type="PANTHER" id="PTHR30349:SF87">
    <property type="entry name" value="TRANSPOSASE A"/>
    <property type="match status" value="1"/>
</dbReference>
<dbReference type="CDD" id="cd00397">
    <property type="entry name" value="DNA_BRE_C"/>
    <property type="match status" value="1"/>
</dbReference>
<dbReference type="InterPro" id="IPR011010">
    <property type="entry name" value="DNA_brk_join_enz"/>
</dbReference>